<evidence type="ECO:0000313" key="2">
    <source>
        <dbReference type="EMBL" id="GFE78130.1"/>
    </source>
</evidence>
<dbReference type="AlphaFoldDB" id="A0A829Y4J2"/>
<dbReference type="InterPro" id="IPR050266">
    <property type="entry name" value="AB_hydrolase_sf"/>
</dbReference>
<comment type="caution">
    <text evidence="2">The sequence shown here is derived from an EMBL/GenBank/DDBJ whole genome shotgun (WGS) entry which is preliminary data.</text>
</comment>
<dbReference type="GO" id="GO:0046464">
    <property type="term" value="P:acylglycerol catabolic process"/>
    <property type="evidence" value="ECO:0007669"/>
    <property type="project" value="TreeGrafter"/>
</dbReference>
<reference evidence="3" key="1">
    <citation type="submission" date="2020-01" db="EMBL/GenBank/DDBJ databases">
        <title>'Steroidobacter agaridevorans' sp. nov., agar-degrading bacteria isolated from rhizosphere soils.</title>
        <authorList>
            <person name="Ikenaga M."/>
            <person name="Kataoka M."/>
            <person name="Murouchi A."/>
            <person name="Katsuragi S."/>
            <person name="Sakai M."/>
        </authorList>
    </citation>
    <scope>NUCLEOTIDE SEQUENCE [LARGE SCALE GENOMIC DNA]</scope>
    <source>
        <strain evidence="3">YU21-B</strain>
    </source>
</reference>
<dbReference type="Proteomes" id="UP000445000">
    <property type="component" value="Unassembled WGS sequence"/>
</dbReference>
<dbReference type="PRINTS" id="PR00111">
    <property type="entry name" value="ABHYDROLASE"/>
</dbReference>
<dbReference type="InterPro" id="IPR000073">
    <property type="entry name" value="AB_hydrolase_1"/>
</dbReference>
<evidence type="ECO:0000313" key="3">
    <source>
        <dbReference type="Proteomes" id="UP000445000"/>
    </source>
</evidence>
<dbReference type="PANTHER" id="PTHR43798:SF33">
    <property type="entry name" value="HYDROLASE, PUTATIVE (AFU_ORTHOLOGUE AFUA_2G14860)-RELATED"/>
    <property type="match status" value="1"/>
</dbReference>
<dbReference type="EMBL" id="BLJN01000001">
    <property type="protein sequence ID" value="GFE78130.1"/>
    <property type="molecule type" value="Genomic_DNA"/>
</dbReference>
<dbReference type="SUPFAM" id="SSF53474">
    <property type="entry name" value="alpha/beta-Hydrolases"/>
    <property type="match status" value="1"/>
</dbReference>
<dbReference type="Gene3D" id="3.40.50.1820">
    <property type="entry name" value="alpha/beta hydrolase"/>
    <property type="match status" value="1"/>
</dbReference>
<proteinExistence type="predicted"/>
<dbReference type="InterPro" id="IPR029058">
    <property type="entry name" value="AB_hydrolase_fold"/>
</dbReference>
<dbReference type="RefSeq" id="WP_161810064.1">
    <property type="nucleotide sequence ID" value="NZ_BLJN01000001.1"/>
</dbReference>
<protein>
    <submittedName>
        <fullName evidence="2">Alpha/beta hydrolase</fullName>
    </submittedName>
</protein>
<dbReference type="PANTHER" id="PTHR43798">
    <property type="entry name" value="MONOACYLGLYCEROL LIPASE"/>
    <property type="match status" value="1"/>
</dbReference>
<feature type="domain" description="AB hydrolase-1" evidence="1">
    <location>
        <begin position="50"/>
        <end position="283"/>
    </location>
</feature>
<evidence type="ECO:0000259" key="1">
    <source>
        <dbReference type="Pfam" id="PF12697"/>
    </source>
</evidence>
<keyword evidence="3" id="KW-1185">Reference proteome</keyword>
<dbReference type="GO" id="GO:0016020">
    <property type="term" value="C:membrane"/>
    <property type="evidence" value="ECO:0007669"/>
    <property type="project" value="TreeGrafter"/>
</dbReference>
<organism evidence="2 3">
    <name type="scientific">Steroidobacter agaridevorans</name>
    <dbReference type="NCBI Taxonomy" id="2695856"/>
    <lineage>
        <taxon>Bacteria</taxon>
        <taxon>Pseudomonadati</taxon>
        <taxon>Pseudomonadota</taxon>
        <taxon>Gammaproteobacteria</taxon>
        <taxon>Steroidobacterales</taxon>
        <taxon>Steroidobacteraceae</taxon>
        <taxon>Steroidobacter</taxon>
    </lineage>
</organism>
<gene>
    <name evidence="2" type="ORF">GCM10011487_01300</name>
</gene>
<name>A0A829Y4J2_9GAMM</name>
<accession>A0A829Y4J2</accession>
<sequence>MSDAPVLDFLPPEWFTRALAAPCESRYVDAGGTAIHYLIWNEHETHKPGLVLAHGFRAHARWWSFIAPFFMERFRVVAFDFSGMGDSGNRDQYTEENYTRDLLAAIDAAGFDRPVVVGHSFGGGRVLQACAEHPERVGRAIIVDSHLQLHDGEPRIRSSELRPKKIYPTYEAARARFRLIPADNRAAPYIINYIAEHSIKRVDDGYTWKFDDTQPRLVIHHNVSSMLKRIVTPVSYVYGDHSIIVPHEHAAEIVAHIPNCRGPIAIPESHHHVMLDQPLSLVATLRALLY</sequence>
<dbReference type="GO" id="GO:0047372">
    <property type="term" value="F:monoacylglycerol lipase activity"/>
    <property type="evidence" value="ECO:0007669"/>
    <property type="project" value="TreeGrafter"/>
</dbReference>
<dbReference type="Pfam" id="PF12697">
    <property type="entry name" value="Abhydrolase_6"/>
    <property type="match status" value="1"/>
</dbReference>
<keyword evidence="2" id="KW-0378">Hydrolase</keyword>